<evidence type="ECO:0000256" key="5">
    <source>
        <dbReference type="PIRSR" id="PIRSR004869-50"/>
    </source>
</evidence>
<keyword evidence="7" id="KW-1185">Reference proteome</keyword>
<dbReference type="Proteomes" id="UP000661435">
    <property type="component" value="Unassembled WGS sequence"/>
</dbReference>
<feature type="binding site" evidence="5">
    <location>
        <position position="62"/>
    </location>
    <ligand>
        <name>[4Fe-4S] cluster</name>
        <dbReference type="ChEBI" id="CHEBI:49883"/>
        <note>4Fe-4S-S-AdoMet</note>
    </ligand>
</feature>
<organism evidence="6 7">
    <name type="scientific">Lawsonibacter hominis</name>
    <dbReference type="NCBI Taxonomy" id="2763053"/>
    <lineage>
        <taxon>Bacteria</taxon>
        <taxon>Bacillati</taxon>
        <taxon>Bacillota</taxon>
        <taxon>Clostridia</taxon>
        <taxon>Eubacteriales</taxon>
        <taxon>Oscillospiraceae</taxon>
        <taxon>Lawsonibacter</taxon>
    </lineage>
</organism>
<evidence type="ECO:0000256" key="1">
    <source>
        <dbReference type="ARBA" id="ARBA00022691"/>
    </source>
</evidence>
<dbReference type="GO" id="GO:0051536">
    <property type="term" value="F:iron-sulfur cluster binding"/>
    <property type="evidence" value="ECO:0007669"/>
    <property type="project" value="UniProtKB-KW"/>
</dbReference>
<dbReference type="SUPFAM" id="SSF102114">
    <property type="entry name" value="Radical SAM enzymes"/>
    <property type="match status" value="1"/>
</dbReference>
<dbReference type="RefSeq" id="WP_186908634.1">
    <property type="nucleotide sequence ID" value="NZ_JACOPP010000025.1"/>
</dbReference>
<evidence type="ECO:0000313" key="7">
    <source>
        <dbReference type="Proteomes" id="UP000661435"/>
    </source>
</evidence>
<keyword evidence="3 5" id="KW-0408">Iron</keyword>
<dbReference type="Gene3D" id="3.20.20.70">
    <property type="entry name" value="Aldolase class I"/>
    <property type="match status" value="1"/>
</dbReference>
<dbReference type="InterPro" id="IPR013785">
    <property type="entry name" value="Aldolase_TIM"/>
</dbReference>
<dbReference type="InterPro" id="IPR016431">
    <property type="entry name" value="Pyrv-formate_lyase-activ_prd"/>
</dbReference>
<evidence type="ECO:0000256" key="3">
    <source>
        <dbReference type="ARBA" id="ARBA00023004"/>
    </source>
</evidence>
<evidence type="ECO:0000256" key="4">
    <source>
        <dbReference type="ARBA" id="ARBA00023014"/>
    </source>
</evidence>
<keyword evidence="4 5" id="KW-0411">Iron-sulfur</keyword>
<protein>
    <submittedName>
        <fullName evidence="6">Radical SAM protein</fullName>
    </submittedName>
</protein>
<reference evidence="6" key="1">
    <citation type="submission" date="2020-08" db="EMBL/GenBank/DDBJ databases">
        <title>Genome public.</title>
        <authorList>
            <person name="Liu C."/>
            <person name="Sun Q."/>
        </authorList>
    </citation>
    <scope>NUCLEOTIDE SEQUENCE</scope>
    <source>
        <strain evidence="6">NSJ-51</strain>
    </source>
</reference>
<dbReference type="GO" id="GO:0003824">
    <property type="term" value="F:catalytic activity"/>
    <property type="evidence" value="ECO:0007669"/>
    <property type="project" value="InterPro"/>
</dbReference>
<dbReference type="EMBL" id="JACOPP010000025">
    <property type="protein sequence ID" value="MBC5734791.1"/>
    <property type="molecule type" value="Genomic_DNA"/>
</dbReference>
<feature type="binding site" evidence="5">
    <location>
        <position position="65"/>
    </location>
    <ligand>
        <name>[4Fe-4S] cluster</name>
        <dbReference type="ChEBI" id="CHEBI:49883"/>
        <note>4Fe-4S-S-AdoMet</note>
    </ligand>
</feature>
<dbReference type="SFLD" id="SFLDS00029">
    <property type="entry name" value="Radical_SAM"/>
    <property type="match status" value="1"/>
</dbReference>
<proteinExistence type="predicted"/>
<dbReference type="Pfam" id="PF13353">
    <property type="entry name" value="Fer4_12"/>
    <property type="match status" value="1"/>
</dbReference>
<dbReference type="InterPro" id="IPR058240">
    <property type="entry name" value="rSAM_sf"/>
</dbReference>
<sequence>MRCSLCPRRCHALRTETAGAGACRMPALPVVARAALHRWEEPPISGARGSGTVFFSGCPLGCVFCQNEQISRRDFGRIVTVARLREIFGELIAQGAHNINLVNPTHFAHAVARALEEPLPVPVVWNSSGYERLETLRMLEGKVQVYLPDCKYAAPASAGRYSAAPDYPQTARAAILEMYRQTGPCVVEDGLLKRGVLIRHLILPGRLEEAKAVMDWIAEQFPPGAVLFSLMGQYVPWGRAAEFPEIDRRLRPSEARRAEAYMAQLGLEGFAQDPGAAEAEFIPSFDLTGVEGTQKPG</sequence>
<dbReference type="InterPro" id="IPR040085">
    <property type="entry name" value="MJ0674-like"/>
</dbReference>
<dbReference type="SFLD" id="SFLDG01099">
    <property type="entry name" value="Uncharacterised_Radical_SAM_Su"/>
    <property type="match status" value="1"/>
</dbReference>
<dbReference type="GO" id="GO:0046872">
    <property type="term" value="F:metal ion binding"/>
    <property type="evidence" value="ECO:0007669"/>
    <property type="project" value="UniProtKB-KW"/>
</dbReference>
<accession>A0A8J6J8N8</accession>
<gene>
    <name evidence="6" type="ORF">H8S57_13815</name>
</gene>
<dbReference type="PIRSF" id="PIRSF004869">
    <property type="entry name" value="PflX_prd"/>
    <property type="match status" value="1"/>
</dbReference>
<keyword evidence="2 5" id="KW-0479">Metal-binding</keyword>
<dbReference type="AlphaFoldDB" id="A0A8J6J8N8"/>
<dbReference type="InterPro" id="IPR007197">
    <property type="entry name" value="rSAM"/>
</dbReference>
<name>A0A8J6J8N8_9FIRM</name>
<comment type="cofactor">
    <cofactor evidence="5">
        <name>[4Fe-4S] cluster</name>
        <dbReference type="ChEBI" id="CHEBI:49883"/>
    </cofactor>
    <text evidence="5">Binds 1 [4Fe-4S] cluster. The cluster is coordinated with 3 cysteines and an exchangeable S-adenosyl-L-methionine.</text>
</comment>
<feature type="binding site" evidence="5">
    <location>
        <position position="58"/>
    </location>
    <ligand>
        <name>[4Fe-4S] cluster</name>
        <dbReference type="ChEBI" id="CHEBI:49883"/>
        <note>4Fe-4S-S-AdoMet</note>
    </ligand>
</feature>
<keyword evidence="1 5" id="KW-0949">S-adenosyl-L-methionine</keyword>
<dbReference type="PANTHER" id="PTHR43075">
    <property type="entry name" value="FORMATE LYASE ACTIVATING ENZYME, PUTATIVE (AFU_ORTHOLOGUE AFUA_2G15630)-RELATED"/>
    <property type="match status" value="1"/>
</dbReference>
<evidence type="ECO:0000256" key="2">
    <source>
        <dbReference type="ARBA" id="ARBA00022723"/>
    </source>
</evidence>
<evidence type="ECO:0000313" key="6">
    <source>
        <dbReference type="EMBL" id="MBC5734791.1"/>
    </source>
</evidence>
<dbReference type="PANTHER" id="PTHR43075:SF1">
    <property type="entry name" value="FORMATE LYASE ACTIVATING ENZYME, PUTATIVE (AFU_ORTHOLOGUE AFUA_2G15630)-RELATED"/>
    <property type="match status" value="1"/>
</dbReference>
<dbReference type="CDD" id="cd01335">
    <property type="entry name" value="Radical_SAM"/>
    <property type="match status" value="1"/>
</dbReference>
<comment type="caution">
    <text evidence="6">The sequence shown here is derived from an EMBL/GenBank/DDBJ whole genome shotgun (WGS) entry which is preliminary data.</text>
</comment>